<evidence type="ECO:0000256" key="13">
    <source>
        <dbReference type="ARBA" id="ARBA00022837"/>
    </source>
</evidence>
<evidence type="ECO:0000313" key="22">
    <source>
        <dbReference type="Proteomes" id="UP000198519"/>
    </source>
</evidence>
<evidence type="ECO:0000256" key="17">
    <source>
        <dbReference type="ARBA" id="ARBA00023237"/>
    </source>
</evidence>
<dbReference type="GO" id="GO:0009279">
    <property type="term" value="C:cell outer membrane"/>
    <property type="evidence" value="ECO:0007669"/>
    <property type="project" value="UniProtKB-SubCell"/>
</dbReference>
<accession>A0A1I4LX85</accession>
<evidence type="ECO:0000313" key="21">
    <source>
        <dbReference type="EMBL" id="SFL95562.1"/>
    </source>
</evidence>
<evidence type="ECO:0000256" key="12">
    <source>
        <dbReference type="ARBA" id="ARBA00022801"/>
    </source>
</evidence>
<keyword evidence="9" id="KW-0812">Transmembrane</keyword>
<evidence type="ECO:0000256" key="9">
    <source>
        <dbReference type="ARBA" id="ARBA00022692"/>
    </source>
</evidence>
<comment type="subunit">
    <text evidence="4 20">Homodimer; dimerization is reversible, and the dimeric form is the active one.</text>
</comment>
<comment type="subcellular location">
    <subcellularLocation>
        <location evidence="20">Cell outer membrane</location>
        <topology evidence="20">Multi-pass membrane protein</topology>
    </subcellularLocation>
    <text evidence="20">One of the very few enzymes located there.</text>
</comment>
<keyword evidence="15 20" id="KW-0443">Lipid metabolism</keyword>
<keyword evidence="22" id="KW-1185">Reference proteome</keyword>
<evidence type="ECO:0000256" key="19">
    <source>
        <dbReference type="PIRSR" id="PIRSR603187-2"/>
    </source>
</evidence>
<evidence type="ECO:0000256" key="7">
    <source>
        <dbReference type="ARBA" id="ARBA00021726"/>
    </source>
</evidence>
<dbReference type="InterPro" id="IPR003187">
    <property type="entry name" value="PLipase_A1"/>
</dbReference>
<dbReference type="GO" id="GO:0008970">
    <property type="term" value="F:phospholipase A1 activity"/>
    <property type="evidence" value="ECO:0007669"/>
    <property type="project" value="UniProtKB-EC"/>
</dbReference>
<evidence type="ECO:0000256" key="8">
    <source>
        <dbReference type="ARBA" id="ARBA00022452"/>
    </source>
</evidence>
<dbReference type="PANTHER" id="PTHR40457">
    <property type="entry name" value="PHOSPHOLIPASE A1"/>
    <property type="match status" value="1"/>
</dbReference>
<name>A0A1I4LX85_9GAMM</name>
<evidence type="ECO:0000256" key="10">
    <source>
        <dbReference type="ARBA" id="ARBA00022723"/>
    </source>
</evidence>
<evidence type="ECO:0000256" key="6">
    <source>
        <dbReference type="ARBA" id="ARBA00013278"/>
    </source>
</evidence>
<dbReference type="CDD" id="cd00541">
    <property type="entry name" value="OMPLA"/>
    <property type="match status" value="1"/>
</dbReference>
<evidence type="ECO:0000256" key="15">
    <source>
        <dbReference type="ARBA" id="ARBA00023098"/>
    </source>
</evidence>
<keyword evidence="11" id="KW-0732">Signal</keyword>
<dbReference type="Pfam" id="PF02253">
    <property type="entry name" value="PLA1"/>
    <property type="match status" value="1"/>
</dbReference>
<organism evidence="21 22">
    <name type="scientific">Marinobacter zhejiangensis</name>
    <dbReference type="NCBI Taxonomy" id="488535"/>
    <lineage>
        <taxon>Bacteria</taxon>
        <taxon>Pseudomonadati</taxon>
        <taxon>Pseudomonadota</taxon>
        <taxon>Gammaproteobacteria</taxon>
        <taxon>Pseudomonadales</taxon>
        <taxon>Marinobacteraceae</taxon>
        <taxon>Marinobacter</taxon>
    </lineage>
</organism>
<evidence type="ECO:0000256" key="3">
    <source>
        <dbReference type="ARBA" id="ARBA00010525"/>
    </source>
</evidence>
<dbReference type="Proteomes" id="UP000198519">
    <property type="component" value="Unassembled WGS sequence"/>
</dbReference>
<comment type="function">
    <text evidence="20">Hydrolysis of phosphatidylcholine with phospholipase A2 (EC 3.1.1.4) and phospholipase A1 (EC 3.1.1.32) activities.</text>
</comment>
<evidence type="ECO:0000256" key="20">
    <source>
        <dbReference type="RuleBase" id="RU366027"/>
    </source>
</evidence>
<protein>
    <recommendedName>
        <fullName evidence="7 20">Phospholipase A1</fullName>
        <ecNumber evidence="5 20">3.1.1.32</ecNumber>
        <ecNumber evidence="6 20">3.1.1.4</ecNumber>
    </recommendedName>
    <alternativeName>
        <fullName evidence="20">Phosphatidylcholine 1-acylhydrolase</fullName>
    </alternativeName>
</protein>
<dbReference type="STRING" id="488535.SAMN04487963_0719"/>
<evidence type="ECO:0000256" key="16">
    <source>
        <dbReference type="ARBA" id="ARBA00023136"/>
    </source>
</evidence>
<dbReference type="GO" id="GO:0046872">
    <property type="term" value="F:metal ion binding"/>
    <property type="evidence" value="ECO:0007669"/>
    <property type="project" value="UniProtKB-KW"/>
</dbReference>
<keyword evidence="12 20" id="KW-0378">Hydrolase</keyword>
<keyword evidence="16" id="KW-0472">Membrane</keyword>
<dbReference type="SUPFAM" id="SSF56931">
    <property type="entry name" value="Outer membrane phospholipase A (OMPLA)"/>
    <property type="match status" value="1"/>
</dbReference>
<keyword evidence="13 19" id="KW-0106">Calcium</keyword>
<feature type="binding site" description="in dimeric form" evidence="19">
    <location>
        <position position="215"/>
    </location>
    <ligand>
        <name>Ca(2+)</name>
        <dbReference type="ChEBI" id="CHEBI:29108"/>
        <label>1</label>
    </ligand>
</feature>
<dbReference type="AlphaFoldDB" id="A0A1I4LX85"/>
<proteinExistence type="inferred from homology"/>
<dbReference type="EMBL" id="FOUE01000001">
    <property type="protein sequence ID" value="SFL95562.1"/>
    <property type="molecule type" value="Genomic_DNA"/>
</dbReference>
<keyword evidence="17 20" id="KW-0998">Cell outer membrane</keyword>
<dbReference type="Gene3D" id="2.40.230.10">
    <property type="entry name" value="Phospholipase A1"/>
    <property type="match status" value="1"/>
</dbReference>
<evidence type="ECO:0000256" key="4">
    <source>
        <dbReference type="ARBA" id="ARBA00011702"/>
    </source>
</evidence>
<dbReference type="EC" id="3.1.1.32" evidence="5 20"/>
<feature type="binding site" description="in dimeric form" evidence="19">
    <location>
        <position position="261"/>
    </location>
    <ligand>
        <name>Ca(2+)</name>
        <dbReference type="ChEBI" id="CHEBI:29108"/>
        <label>1</label>
    </ligand>
</feature>
<comment type="catalytic activity">
    <reaction evidence="2 20">
        <text>a 1,2-diacyl-sn-glycero-3-phosphocholine + H2O = a 1-acyl-sn-glycero-3-phosphocholine + a fatty acid + H(+)</text>
        <dbReference type="Rhea" id="RHEA:15801"/>
        <dbReference type="ChEBI" id="CHEBI:15377"/>
        <dbReference type="ChEBI" id="CHEBI:15378"/>
        <dbReference type="ChEBI" id="CHEBI:28868"/>
        <dbReference type="ChEBI" id="CHEBI:57643"/>
        <dbReference type="ChEBI" id="CHEBI:58168"/>
        <dbReference type="EC" id="3.1.1.4"/>
    </reaction>
</comment>
<dbReference type="InterPro" id="IPR036541">
    <property type="entry name" value="PLipase_A1_sf"/>
</dbReference>
<dbReference type="EC" id="3.1.1.4" evidence="6 20"/>
<reference evidence="22" key="1">
    <citation type="submission" date="2016-10" db="EMBL/GenBank/DDBJ databases">
        <authorList>
            <person name="Varghese N."/>
            <person name="Submissions S."/>
        </authorList>
    </citation>
    <scope>NUCLEOTIDE SEQUENCE [LARGE SCALE GENOMIC DNA]</scope>
    <source>
        <strain evidence="22">CGMCC 1.7061</strain>
    </source>
</reference>
<evidence type="ECO:0000256" key="1">
    <source>
        <dbReference type="ARBA" id="ARBA00000111"/>
    </source>
</evidence>
<comment type="similarity">
    <text evidence="3 20">Belongs to the phospholipase A1 family.</text>
</comment>
<evidence type="ECO:0000256" key="11">
    <source>
        <dbReference type="ARBA" id="ARBA00022729"/>
    </source>
</evidence>
<evidence type="ECO:0000256" key="2">
    <source>
        <dbReference type="ARBA" id="ARBA00001604"/>
    </source>
</evidence>
<keyword evidence="14 20" id="KW-0442">Lipid degradation</keyword>
<evidence type="ECO:0000256" key="5">
    <source>
        <dbReference type="ARBA" id="ARBA00013179"/>
    </source>
</evidence>
<comment type="catalytic activity">
    <reaction evidence="1 20">
        <text>a 1,2-diacyl-sn-glycero-3-phosphocholine + H2O = a 2-acyl-sn-glycero-3-phosphocholine + a fatty acid + H(+)</text>
        <dbReference type="Rhea" id="RHEA:18689"/>
        <dbReference type="ChEBI" id="CHEBI:15377"/>
        <dbReference type="ChEBI" id="CHEBI:15378"/>
        <dbReference type="ChEBI" id="CHEBI:28868"/>
        <dbReference type="ChEBI" id="CHEBI:57643"/>
        <dbReference type="ChEBI" id="CHEBI:57875"/>
        <dbReference type="EC" id="3.1.1.32"/>
    </reaction>
</comment>
<sequence length="384" mass="43460">MTGAAAVGTEHRYRRVGLVIAAALVLPGLTMAETEGDLNLSEPEPQQPETPLSVESCALIENGAKRLACFDSAIGSDERAANATPEQRQRIEQATTLLAPKTGGNVGVTEEDGMAEALVSRHLASEDAFLSLSGNFLPHKQTYLMPYSYVSTPNQRPYSPSLGFTDYDYDVHDHEAKFQISFKVPLLSGIFDKRSTLWFGYTQLSFWQVYNTDDSAPFRETNYEPELFFRYDARLDLGPGRLDIVTLGLSHQSNGQTEPQSRSWNRLTANLVYGVDRWLFIANPWYRLPESSRDDNNPDIDRYVGYGDYWAIFKFDEARSMSLRLRNNFRTSDNKTSVELGYSFPLSKTTKGYIQYFNGYGESLVDYNERIHRIGVGIMIHDWL</sequence>
<keyword evidence="10 19" id="KW-0479">Metal-binding</keyword>
<dbReference type="PANTHER" id="PTHR40457:SF1">
    <property type="entry name" value="PHOSPHOLIPASE A1"/>
    <property type="match status" value="1"/>
</dbReference>
<comment type="cofactor">
    <cofactor evidence="20">
        <name>Ca(2+)</name>
        <dbReference type="ChEBI" id="CHEBI:29108"/>
    </cofactor>
    <text evidence="20">Binds 1 Ca(2+) ion per monomer. In the dimeric form the Ca(2+) is bound by different amino acids with binding of each Ca(2+) shared with ligands coming from each monomer. The Ca(2+) ion may have a role in catalysis.</text>
</comment>
<keyword evidence="8" id="KW-1134">Transmembrane beta strand</keyword>
<dbReference type="PRINTS" id="PR01486">
    <property type="entry name" value="PHPHLIPASEA1"/>
</dbReference>
<gene>
    <name evidence="21" type="ORF">SAMN04487963_0719</name>
</gene>
<evidence type="ECO:0000256" key="14">
    <source>
        <dbReference type="ARBA" id="ARBA00022963"/>
    </source>
</evidence>
<dbReference type="GO" id="GO:0016042">
    <property type="term" value="P:lipid catabolic process"/>
    <property type="evidence" value="ECO:0007669"/>
    <property type="project" value="UniProtKB-KW"/>
</dbReference>
<feature type="active site" description="Proton acceptor" evidence="18">
    <location>
        <position position="251"/>
    </location>
</feature>
<feature type="active site" description="Nucleophile" evidence="18">
    <location>
        <position position="253"/>
    </location>
</feature>
<evidence type="ECO:0000256" key="18">
    <source>
        <dbReference type="PIRSR" id="PIRSR603187-1"/>
    </source>
</evidence>
<dbReference type="GO" id="GO:0004623">
    <property type="term" value="F:phospholipase A2 activity"/>
    <property type="evidence" value="ECO:0007669"/>
    <property type="project" value="UniProtKB-EC"/>
</dbReference>